<dbReference type="GO" id="GO:0008201">
    <property type="term" value="F:heparin binding"/>
    <property type="evidence" value="ECO:0007669"/>
    <property type="project" value="InterPro"/>
</dbReference>
<evidence type="ECO:0000259" key="2">
    <source>
        <dbReference type="Pfam" id="PF06401"/>
    </source>
</evidence>
<dbReference type="AlphaFoldDB" id="A0A0N5ABD8"/>
<dbReference type="GO" id="GO:0048019">
    <property type="term" value="F:receptor antagonist activity"/>
    <property type="evidence" value="ECO:0007669"/>
    <property type="project" value="InterPro"/>
</dbReference>
<dbReference type="GO" id="GO:0005783">
    <property type="term" value="C:endoplasmic reticulum"/>
    <property type="evidence" value="ECO:0007669"/>
    <property type="project" value="InterPro"/>
</dbReference>
<reference evidence="4" key="1">
    <citation type="submission" date="2017-02" db="UniProtKB">
        <authorList>
            <consortium name="WormBaseParasite"/>
        </authorList>
    </citation>
    <scope>IDENTIFICATION</scope>
</reference>
<dbReference type="SUPFAM" id="SSF47045">
    <property type="entry name" value="RAP domain-like"/>
    <property type="match status" value="2"/>
</dbReference>
<keyword evidence="1" id="KW-0732">Signal</keyword>
<dbReference type="WBParaSite" id="SMUV_0000146401-mRNA-1">
    <property type="protein sequence ID" value="SMUV_0000146401-mRNA-1"/>
    <property type="gene ID" value="SMUV_0000146401"/>
</dbReference>
<keyword evidence="3" id="KW-1185">Reference proteome</keyword>
<name>A0A0N5ABD8_9BILA</name>
<evidence type="ECO:0000256" key="1">
    <source>
        <dbReference type="SAM" id="SignalP"/>
    </source>
</evidence>
<feature type="chain" id="PRO_5005893130" evidence="1">
    <location>
        <begin position="23"/>
        <end position="242"/>
    </location>
</feature>
<dbReference type="STRING" id="451379.A0A0N5ABD8"/>
<dbReference type="GO" id="GO:0048259">
    <property type="term" value="P:regulation of receptor-mediated endocytosis"/>
    <property type="evidence" value="ECO:0007669"/>
    <property type="project" value="TreeGrafter"/>
</dbReference>
<feature type="domain" description="Alpha-2-macroglobulin RAP C-terminal" evidence="2">
    <location>
        <begin position="165"/>
        <end position="242"/>
    </location>
</feature>
<protein>
    <submittedName>
        <fullName evidence="4">Alpha-2-MRAP_C domain-containing protein</fullName>
    </submittedName>
</protein>
<feature type="signal peptide" evidence="1">
    <location>
        <begin position="1"/>
        <end position="22"/>
    </location>
</feature>
<dbReference type="Pfam" id="PF06401">
    <property type="entry name" value="Alpha-2-MRAP_C"/>
    <property type="match status" value="1"/>
</dbReference>
<proteinExistence type="predicted"/>
<dbReference type="InterPro" id="IPR038003">
    <property type="entry name" value="A2-macroglobuin_RAP"/>
</dbReference>
<evidence type="ECO:0000313" key="3">
    <source>
        <dbReference type="Proteomes" id="UP000046393"/>
    </source>
</evidence>
<accession>A0A0N5ABD8</accession>
<dbReference type="GO" id="GO:0050750">
    <property type="term" value="F:low-density lipoprotein particle receptor binding"/>
    <property type="evidence" value="ECO:0007669"/>
    <property type="project" value="InterPro"/>
</dbReference>
<evidence type="ECO:0000313" key="4">
    <source>
        <dbReference type="WBParaSite" id="SMUV_0000146401-mRNA-1"/>
    </source>
</evidence>
<dbReference type="PANTHER" id="PTHR16560">
    <property type="entry name" value="ALPHA-2-MACROGLOBULIN RECEPTOR-ASSOCIATED PROTEIN"/>
    <property type="match status" value="1"/>
</dbReference>
<dbReference type="InterPro" id="IPR010483">
    <property type="entry name" value="Alpha_2_MRAP_C"/>
</dbReference>
<dbReference type="Proteomes" id="UP000046393">
    <property type="component" value="Unplaced"/>
</dbReference>
<dbReference type="InterPro" id="IPR036744">
    <property type="entry name" value="RAP_sf"/>
</dbReference>
<sequence length="242" mass="28624">MLQRNVIYSLLLCLLFYVAVFGSKGNDLPKNNPFRTAKMNFIWTKAIHHLGDKSVLKAVKKELARFDSLYLSAKERSIKSGRNDIDQVDRKLMETLRRFNLQDTVTAFNQKRKWRSDNDDQRKKNTFIGSERFDDKKLNKLWEAALSGHFSDYQLKSNCLSCFSFLETELESIRLELAHFDKHIDRLRYHEQEFEVNLNSKTGKKDVVAEGLNEFESDLLRLKRKLKKFEKQLESRIRHSEL</sequence>
<dbReference type="Gene3D" id="1.20.81.10">
    <property type="entry name" value="RAP domain"/>
    <property type="match status" value="2"/>
</dbReference>
<organism evidence="3 4">
    <name type="scientific">Syphacia muris</name>
    <dbReference type="NCBI Taxonomy" id="451379"/>
    <lineage>
        <taxon>Eukaryota</taxon>
        <taxon>Metazoa</taxon>
        <taxon>Ecdysozoa</taxon>
        <taxon>Nematoda</taxon>
        <taxon>Chromadorea</taxon>
        <taxon>Rhabditida</taxon>
        <taxon>Spirurina</taxon>
        <taxon>Oxyuridomorpha</taxon>
        <taxon>Oxyuroidea</taxon>
        <taxon>Oxyuridae</taxon>
        <taxon>Syphacia</taxon>
    </lineage>
</organism>
<dbReference type="PANTHER" id="PTHR16560:SF2">
    <property type="entry name" value="ALPHA-2-MACROGLOBULIN RECEPTOR-ASSOCIATED PROTEIN"/>
    <property type="match status" value="1"/>
</dbReference>